<evidence type="ECO:0000313" key="2">
    <source>
        <dbReference type="EMBL" id="OMP66887.1"/>
    </source>
</evidence>
<organism evidence="2 3">
    <name type="scientific">Domibacillus epiphyticus</name>
    <dbReference type="NCBI Taxonomy" id="1714355"/>
    <lineage>
        <taxon>Bacteria</taxon>
        <taxon>Bacillati</taxon>
        <taxon>Bacillota</taxon>
        <taxon>Bacilli</taxon>
        <taxon>Bacillales</taxon>
        <taxon>Bacillaceae</taxon>
        <taxon>Domibacillus</taxon>
    </lineage>
</organism>
<evidence type="ECO:0000313" key="3">
    <source>
        <dbReference type="Proteomes" id="UP000188613"/>
    </source>
</evidence>
<keyword evidence="1" id="KW-0175">Coiled coil</keyword>
<keyword evidence="3" id="KW-1185">Reference proteome</keyword>
<dbReference type="STRING" id="1714355.BTO28_09750"/>
<gene>
    <name evidence="2" type="ORF">BTO28_09750</name>
</gene>
<accession>A0A1V2A7G6</accession>
<comment type="caution">
    <text evidence="2">The sequence shown here is derived from an EMBL/GenBank/DDBJ whole genome shotgun (WGS) entry which is preliminary data.</text>
</comment>
<dbReference type="EMBL" id="MSFI01000014">
    <property type="protein sequence ID" value="OMP66887.1"/>
    <property type="molecule type" value="Genomic_DNA"/>
</dbReference>
<proteinExistence type="predicted"/>
<name>A0A1V2A7G6_9BACI</name>
<protein>
    <submittedName>
        <fullName evidence="2">Uncharacterized protein</fullName>
    </submittedName>
</protein>
<feature type="coiled-coil region" evidence="1">
    <location>
        <begin position="271"/>
        <end position="298"/>
    </location>
</feature>
<dbReference type="OrthoDB" id="2866646at2"/>
<dbReference type="RefSeq" id="WP_076765749.1">
    <property type="nucleotide sequence ID" value="NZ_MSFI01000014.1"/>
</dbReference>
<dbReference type="Proteomes" id="UP000188613">
    <property type="component" value="Unassembled WGS sequence"/>
</dbReference>
<evidence type="ECO:0000256" key="1">
    <source>
        <dbReference type="SAM" id="Coils"/>
    </source>
</evidence>
<reference evidence="2 3" key="1">
    <citation type="submission" date="2016-12" db="EMBL/GenBank/DDBJ databases">
        <title>Domibacillus sp. SAB 38T whole genome sequencing.</title>
        <authorList>
            <person name="Verma A."/>
            <person name="Ojha A.K."/>
            <person name="Krishnamurthi S."/>
        </authorList>
    </citation>
    <scope>NUCLEOTIDE SEQUENCE [LARGE SCALE GENOMIC DNA]</scope>
    <source>
        <strain evidence="2 3">SAB 38</strain>
    </source>
</reference>
<dbReference type="AlphaFoldDB" id="A0A1V2A7G6"/>
<sequence length="300" mass="34958">MSDETEIFSDTAEILKQIQATSDLLDSALNQLIKPIEIQTTIDLVDSALNQFIKPIEILEEYDNIQRSIAETEEDLRVFKVEMVKMNYPPHTSLSIKQMRMIAQQCRSDRTVVEEYINEFMVRFYDSKRIQEMGVEWEERIFLQDRLPTLRNVIKAYNLGMYEVIPAVILGQSEGVLADGFGYRGQTSGIVNEIFLKNLLNRETSNFSFDDQIYKYYDTVVLVKFAHGRKIETDVSRHGFAHGGYKGPVSQEAALKSILLFDYISYRIEKIKEEQKEKANLEIKKVFERRQAKKVNNKRR</sequence>